<dbReference type="RefSeq" id="WP_266053843.1">
    <property type="nucleotide sequence ID" value="NZ_JAPFQO010000011.1"/>
</dbReference>
<keyword evidence="1" id="KW-0732">Signal</keyword>
<accession>A0ABT3RJI6</accession>
<name>A0ABT3RJI6_9BACT</name>
<evidence type="ECO:0000313" key="3">
    <source>
        <dbReference type="Proteomes" id="UP001207228"/>
    </source>
</evidence>
<dbReference type="Proteomes" id="UP001207228">
    <property type="component" value="Unassembled WGS sequence"/>
</dbReference>
<reference evidence="2 3" key="1">
    <citation type="submission" date="2022-11" db="EMBL/GenBank/DDBJ databases">
        <title>The characterization of three novel Bacteroidetes species and genomic analysis of their roles in tidal elemental geochemical cycles.</title>
        <authorList>
            <person name="Ma K.-J."/>
        </authorList>
    </citation>
    <scope>NUCLEOTIDE SEQUENCE [LARGE SCALE GENOMIC DNA]</scope>
    <source>
        <strain evidence="2 3">M82</strain>
    </source>
</reference>
<evidence type="ECO:0008006" key="4">
    <source>
        <dbReference type="Google" id="ProtNLM"/>
    </source>
</evidence>
<feature type="chain" id="PRO_5047136852" description="Nuclear transport factor 2 family protein" evidence="1">
    <location>
        <begin position="21"/>
        <end position="174"/>
    </location>
</feature>
<organism evidence="2 3">
    <name type="scientific">Pontibacter anaerobius</name>
    <dbReference type="NCBI Taxonomy" id="2993940"/>
    <lineage>
        <taxon>Bacteria</taxon>
        <taxon>Pseudomonadati</taxon>
        <taxon>Bacteroidota</taxon>
        <taxon>Cytophagia</taxon>
        <taxon>Cytophagales</taxon>
        <taxon>Hymenobacteraceae</taxon>
        <taxon>Pontibacter</taxon>
    </lineage>
</organism>
<protein>
    <recommendedName>
        <fullName evidence="4">Nuclear transport factor 2 family protein</fullName>
    </recommendedName>
</protein>
<comment type="caution">
    <text evidence="2">The sequence shown here is derived from an EMBL/GenBank/DDBJ whole genome shotgun (WGS) entry which is preliminary data.</text>
</comment>
<keyword evidence="3" id="KW-1185">Reference proteome</keyword>
<proteinExistence type="predicted"/>
<evidence type="ECO:0000256" key="1">
    <source>
        <dbReference type="SAM" id="SignalP"/>
    </source>
</evidence>
<sequence length="174" mass="20135">MRSTLLTALLILAAFTTSLAQSTDLTKRPSTAKIQEAKTIATTIFNDLKNKRHDKIADFMVESLGKSWDSSTRIKNKNDYKAKMEIISMSPPNGVYGDIGGFDLIEEAYLPGSDRYFRHTYITYHEGSKLVWEFRFYINNKQEVKLDYIGWSEKNPFEYLSTSDMLVPRYYNNQ</sequence>
<gene>
    <name evidence="2" type="ORF">OO017_16725</name>
</gene>
<evidence type="ECO:0000313" key="2">
    <source>
        <dbReference type="EMBL" id="MCX2741606.1"/>
    </source>
</evidence>
<feature type="signal peptide" evidence="1">
    <location>
        <begin position="1"/>
        <end position="20"/>
    </location>
</feature>
<dbReference type="EMBL" id="JAPFQO010000011">
    <property type="protein sequence ID" value="MCX2741606.1"/>
    <property type="molecule type" value="Genomic_DNA"/>
</dbReference>